<keyword evidence="2" id="KW-1185">Reference proteome</keyword>
<name>A0A5B7IM68_PORTR</name>
<comment type="caution">
    <text evidence="1">The sequence shown here is derived from an EMBL/GenBank/DDBJ whole genome shotgun (WGS) entry which is preliminary data.</text>
</comment>
<gene>
    <name evidence="1" type="ORF">E2C01_078265</name>
</gene>
<evidence type="ECO:0000313" key="1">
    <source>
        <dbReference type="EMBL" id="MPC83553.1"/>
    </source>
</evidence>
<protein>
    <submittedName>
        <fullName evidence="1">Uncharacterized protein</fullName>
    </submittedName>
</protein>
<accession>A0A5B7IM68</accession>
<dbReference type="EMBL" id="VSRR010062809">
    <property type="protein sequence ID" value="MPC83553.1"/>
    <property type="molecule type" value="Genomic_DNA"/>
</dbReference>
<proteinExistence type="predicted"/>
<organism evidence="1 2">
    <name type="scientific">Portunus trituberculatus</name>
    <name type="common">Swimming crab</name>
    <name type="synonym">Neptunus trituberculatus</name>
    <dbReference type="NCBI Taxonomy" id="210409"/>
    <lineage>
        <taxon>Eukaryota</taxon>
        <taxon>Metazoa</taxon>
        <taxon>Ecdysozoa</taxon>
        <taxon>Arthropoda</taxon>
        <taxon>Crustacea</taxon>
        <taxon>Multicrustacea</taxon>
        <taxon>Malacostraca</taxon>
        <taxon>Eumalacostraca</taxon>
        <taxon>Eucarida</taxon>
        <taxon>Decapoda</taxon>
        <taxon>Pleocyemata</taxon>
        <taxon>Brachyura</taxon>
        <taxon>Eubrachyura</taxon>
        <taxon>Portunoidea</taxon>
        <taxon>Portunidae</taxon>
        <taxon>Portuninae</taxon>
        <taxon>Portunus</taxon>
    </lineage>
</organism>
<sequence length="51" mass="5399">MESSGLTQHNSGCETRVFGVYLPLSAGGAVFLKTNTRSSHSLAMLKGWTLG</sequence>
<reference evidence="1 2" key="1">
    <citation type="submission" date="2019-05" db="EMBL/GenBank/DDBJ databases">
        <title>Another draft genome of Portunus trituberculatus and its Hox gene families provides insights of decapod evolution.</title>
        <authorList>
            <person name="Jeong J.-H."/>
            <person name="Song I."/>
            <person name="Kim S."/>
            <person name="Choi T."/>
            <person name="Kim D."/>
            <person name="Ryu S."/>
            <person name="Kim W."/>
        </authorList>
    </citation>
    <scope>NUCLEOTIDE SEQUENCE [LARGE SCALE GENOMIC DNA]</scope>
    <source>
        <tissue evidence="1">Muscle</tissue>
    </source>
</reference>
<dbReference type="AlphaFoldDB" id="A0A5B7IM68"/>
<dbReference type="Proteomes" id="UP000324222">
    <property type="component" value="Unassembled WGS sequence"/>
</dbReference>
<evidence type="ECO:0000313" key="2">
    <source>
        <dbReference type="Proteomes" id="UP000324222"/>
    </source>
</evidence>